<feature type="compositionally biased region" description="Acidic residues" evidence="6">
    <location>
        <begin position="249"/>
        <end position="260"/>
    </location>
</feature>
<feature type="transmembrane region" description="Helical" evidence="7">
    <location>
        <begin position="95"/>
        <end position="117"/>
    </location>
</feature>
<keyword evidence="9" id="KW-0378">Hydrolase</keyword>
<organism evidence="9 10">
    <name type="scientific">Catenulispora pinistramenti</name>
    <dbReference type="NCBI Taxonomy" id="2705254"/>
    <lineage>
        <taxon>Bacteria</taxon>
        <taxon>Bacillati</taxon>
        <taxon>Actinomycetota</taxon>
        <taxon>Actinomycetes</taxon>
        <taxon>Catenulisporales</taxon>
        <taxon>Catenulisporaceae</taxon>
        <taxon>Catenulispora</taxon>
    </lineage>
</organism>
<dbReference type="Pfam" id="PF09924">
    <property type="entry name" value="LPG_synthase_C"/>
    <property type="match status" value="1"/>
</dbReference>
<dbReference type="InterPro" id="IPR024320">
    <property type="entry name" value="LPG_synthase_C"/>
</dbReference>
<keyword evidence="10" id="KW-1185">Reference proteome</keyword>
<feature type="transmembrane region" description="Helical" evidence="7">
    <location>
        <begin position="537"/>
        <end position="555"/>
    </location>
</feature>
<name>A0ABS5L0A0_9ACTN</name>
<evidence type="ECO:0000256" key="6">
    <source>
        <dbReference type="SAM" id="MobiDB-lite"/>
    </source>
</evidence>
<dbReference type="Proteomes" id="UP000730482">
    <property type="component" value="Unassembled WGS sequence"/>
</dbReference>
<dbReference type="GO" id="GO:0008233">
    <property type="term" value="F:peptidase activity"/>
    <property type="evidence" value="ECO:0007669"/>
    <property type="project" value="UniProtKB-KW"/>
</dbReference>
<dbReference type="PANTHER" id="PTHR34697:SF2">
    <property type="entry name" value="PHOSPHATIDYLGLYCEROL LYSYLTRANSFERASE"/>
    <property type="match status" value="1"/>
</dbReference>
<evidence type="ECO:0000256" key="1">
    <source>
        <dbReference type="ARBA" id="ARBA00004651"/>
    </source>
</evidence>
<feature type="domain" description="Phosphatidylglycerol lysyltransferase C-terminal" evidence="8">
    <location>
        <begin position="572"/>
        <end position="869"/>
    </location>
</feature>
<protein>
    <submittedName>
        <fullName evidence="9">Rhomboid family intramembrane serine protease</fullName>
        <ecNumber evidence="9">3.4.21.105</ecNumber>
    </submittedName>
</protein>
<feature type="transmembrane region" description="Helical" evidence="7">
    <location>
        <begin position="289"/>
        <end position="309"/>
    </location>
</feature>
<reference evidence="9 10" key="1">
    <citation type="submission" date="2020-02" db="EMBL/GenBank/DDBJ databases">
        <title>Acidophilic actinobacteria isolated from forest soil.</title>
        <authorList>
            <person name="Golinska P."/>
        </authorList>
    </citation>
    <scope>NUCLEOTIDE SEQUENCE [LARGE SCALE GENOMIC DNA]</scope>
    <source>
        <strain evidence="9 10">NL8</strain>
    </source>
</reference>
<dbReference type="InterPro" id="IPR035952">
    <property type="entry name" value="Rhomboid-like_sf"/>
</dbReference>
<evidence type="ECO:0000256" key="5">
    <source>
        <dbReference type="ARBA" id="ARBA00023136"/>
    </source>
</evidence>
<feature type="transmembrane region" description="Helical" evidence="7">
    <location>
        <begin position="38"/>
        <end position="61"/>
    </location>
</feature>
<dbReference type="SUPFAM" id="SSF144091">
    <property type="entry name" value="Rhomboid-like"/>
    <property type="match status" value="1"/>
</dbReference>
<dbReference type="GO" id="GO:0006508">
    <property type="term" value="P:proteolysis"/>
    <property type="evidence" value="ECO:0007669"/>
    <property type="project" value="UniProtKB-KW"/>
</dbReference>
<dbReference type="RefSeq" id="WP_212016343.1">
    <property type="nucleotide sequence ID" value="NZ_JAAFYZ010000145.1"/>
</dbReference>
<feature type="region of interest" description="Disordered" evidence="6">
    <location>
        <begin position="1"/>
        <end position="27"/>
    </location>
</feature>
<comment type="subcellular location">
    <subcellularLocation>
        <location evidence="1">Cell membrane</location>
        <topology evidence="1">Multi-pass membrane protein</topology>
    </subcellularLocation>
</comment>
<evidence type="ECO:0000313" key="10">
    <source>
        <dbReference type="Proteomes" id="UP000730482"/>
    </source>
</evidence>
<keyword evidence="2" id="KW-1003">Cell membrane</keyword>
<evidence type="ECO:0000313" key="9">
    <source>
        <dbReference type="EMBL" id="MBS2551580.1"/>
    </source>
</evidence>
<feature type="transmembrane region" description="Helical" evidence="7">
    <location>
        <begin position="192"/>
        <end position="207"/>
    </location>
</feature>
<feature type="transmembrane region" description="Helical" evidence="7">
    <location>
        <begin position="461"/>
        <end position="483"/>
    </location>
</feature>
<sequence>MTTETKARPAAAEPPLPKPVPQARQSRPARLLQAARSALAFALKAPMTLGFVVLLLGIALVTRTTGTDIDDTLLRRVGTGAAALADGRWWTPVTYTFWCVSPTALLATVVLALVLLAPAEHRLGRAATAGLFALCQIGGALAGAGLIELGSRGGDLWLSDARTDVGVGPSVGIVGVGLALSATLTALWRRRLRLVLITGALLFPLYDGWGHDVMLLCGAVIGLLAGVLVWGRARRRRERGPSPTAPDIGDADTGDTDTGEAADGPDAGASRGLDGGRLRRVNITSHAETRVLVALFVAATALGSLLAWLSNSTSGPLALYNELFVGQGPSASDIATTCAGAAATASECLQIRAEDLLAGSPAALVLFVPALLLLIVAEGLRRGRRIAWGAALVLEAGFAVVIWRYTAYIVLPTLDASAPDATELHRFVIRYSVLLAVIPAVAIVVLLLTRGHFNVRAPRWTLLKLAGVAALTFVVAGACYIKFGYDASDQFTPEPTFGQVVADFPKRLLPPAYLGPLNVPDAAFIPEGGVAKALYEYTGPVFWVITLGGLLLSFWRSTAKTKEGAETDAGNLLAEYGGSTLSYMTTWPGHAYWISADGTAAVAYRVIGNIALTTGGPYGEPAARAAAVGAFAEYCDGEGWSPCFYSVTAPAKEAADALGWSSVQVAEDTVLSLPGLEFKGKKWQDVRTALNKASRADITAQWYTFPTAPLAIQEQIRALSEEWVADKGLPEMGFTLGGLDELDDPLVRCLVAVDGKGRLHGVTSWLPSFEQAAPVGWTLDFMRRSADGFSGVMEFLIASAALGFQQEGARFMSLSGAPLARVDRGSQPEGLQRFLDVAGRAMEPVYGFRSLLAFKAKFQPEYQPMYMLYPDPATLPAIGNAIGRAYLPHTTPGQLIRLSRKLVG</sequence>
<feature type="transmembrane region" description="Helical" evidence="7">
    <location>
        <begin position="388"/>
        <end position="408"/>
    </location>
</feature>
<evidence type="ECO:0000256" key="3">
    <source>
        <dbReference type="ARBA" id="ARBA00022692"/>
    </source>
</evidence>
<keyword evidence="9" id="KW-0645">Protease</keyword>
<evidence type="ECO:0000256" key="4">
    <source>
        <dbReference type="ARBA" id="ARBA00022989"/>
    </source>
</evidence>
<proteinExistence type="predicted"/>
<evidence type="ECO:0000256" key="2">
    <source>
        <dbReference type="ARBA" id="ARBA00022475"/>
    </source>
</evidence>
<dbReference type="InterPro" id="IPR051211">
    <property type="entry name" value="PG_lysyltransferase"/>
</dbReference>
<dbReference type="EC" id="3.4.21.105" evidence="9"/>
<keyword evidence="3 7" id="KW-0812">Transmembrane</keyword>
<comment type="caution">
    <text evidence="9">The sequence shown here is derived from an EMBL/GenBank/DDBJ whole genome shotgun (WGS) entry which is preliminary data.</text>
</comment>
<feature type="transmembrane region" description="Helical" evidence="7">
    <location>
        <begin position="213"/>
        <end position="231"/>
    </location>
</feature>
<feature type="transmembrane region" description="Helical" evidence="7">
    <location>
        <begin position="356"/>
        <end position="376"/>
    </location>
</feature>
<keyword evidence="4 7" id="KW-1133">Transmembrane helix</keyword>
<accession>A0ABS5L0A0</accession>
<keyword evidence="5 7" id="KW-0472">Membrane</keyword>
<dbReference type="PANTHER" id="PTHR34697">
    <property type="entry name" value="PHOSPHATIDYLGLYCEROL LYSYLTRANSFERASE"/>
    <property type="match status" value="1"/>
</dbReference>
<evidence type="ECO:0000256" key="7">
    <source>
        <dbReference type="SAM" id="Phobius"/>
    </source>
</evidence>
<evidence type="ECO:0000259" key="8">
    <source>
        <dbReference type="Pfam" id="PF09924"/>
    </source>
</evidence>
<gene>
    <name evidence="9" type="ORF">KGQ19_32405</name>
</gene>
<dbReference type="Gene3D" id="1.20.1540.10">
    <property type="entry name" value="Rhomboid-like"/>
    <property type="match status" value="1"/>
</dbReference>
<feature type="transmembrane region" description="Helical" evidence="7">
    <location>
        <begin position="129"/>
        <end position="147"/>
    </location>
</feature>
<feature type="region of interest" description="Disordered" evidence="6">
    <location>
        <begin position="236"/>
        <end position="273"/>
    </location>
</feature>
<feature type="transmembrane region" description="Helical" evidence="7">
    <location>
        <begin position="428"/>
        <end position="449"/>
    </location>
</feature>
<feature type="transmembrane region" description="Helical" evidence="7">
    <location>
        <begin position="167"/>
        <end position="187"/>
    </location>
</feature>
<dbReference type="EMBL" id="JAAFYZ010000145">
    <property type="protein sequence ID" value="MBS2551580.1"/>
    <property type="molecule type" value="Genomic_DNA"/>
</dbReference>